<reference evidence="2 3" key="1">
    <citation type="submission" date="2023-11" db="EMBL/GenBank/DDBJ databases">
        <title>MicrobeMod: A computational toolkit for identifying prokaryotic methylation and restriction-modification with nanopore sequencing.</title>
        <authorList>
            <person name="Crits-Christoph A."/>
            <person name="Kang S.C."/>
            <person name="Lee H."/>
            <person name="Ostrov N."/>
        </authorList>
    </citation>
    <scope>NUCLEOTIDE SEQUENCE [LARGE SCALE GENOMIC DNA]</scope>
    <source>
        <strain evidence="2 3">ATCC 25935</strain>
    </source>
</reference>
<accession>A0ABZ0XUJ6</accession>
<evidence type="ECO:0000313" key="2">
    <source>
        <dbReference type="EMBL" id="WQH03403.1"/>
    </source>
</evidence>
<evidence type="ECO:0000313" key="3">
    <source>
        <dbReference type="Proteomes" id="UP001326110"/>
    </source>
</evidence>
<dbReference type="SUPFAM" id="SSF143100">
    <property type="entry name" value="TTHA1013/TTHA0281-like"/>
    <property type="match status" value="1"/>
</dbReference>
<dbReference type="SUPFAM" id="SSF54786">
    <property type="entry name" value="YcfA/nrd intein domain"/>
    <property type="match status" value="1"/>
</dbReference>
<dbReference type="InterPro" id="IPR031807">
    <property type="entry name" value="HicB-like"/>
</dbReference>
<dbReference type="Proteomes" id="UP001326110">
    <property type="component" value="Chromosome"/>
</dbReference>
<proteinExistence type="predicted"/>
<dbReference type="PANTHER" id="PTHR34504">
    <property type="entry name" value="ANTITOXIN HICB"/>
    <property type="match status" value="1"/>
</dbReference>
<sequence length="163" mass="18132">MKQSEFLRWLIQRGVQVRQGSKHMKLYANGEQTILPRHPSKELKQALVDAVKKKLKLSQCSTKEVAMQYPAVFSPDPSGGYVVTFPDIPEAITQGDTEAEAICMAEDALVTALDFYFEDHRQVPAPSRPQLGQRLVALPAELAERVRSLNAALRRQGLGAFQA</sequence>
<dbReference type="Gene3D" id="3.30.160.250">
    <property type="match status" value="1"/>
</dbReference>
<feature type="domain" description="HicB-like antitoxin of toxin-antitoxin system" evidence="1">
    <location>
        <begin position="69"/>
        <end position="128"/>
    </location>
</feature>
<dbReference type="RefSeq" id="WP_019921697.1">
    <property type="nucleotide sequence ID" value="NZ_CP140152.1"/>
</dbReference>
<evidence type="ECO:0000259" key="1">
    <source>
        <dbReference type="Pfam" id="PF15919"/>
    </source>
</evidence>
<dbReference type="EMBL" id="CP140152">
    <property type="protein sequence ID" value="WQH03403.1"/>
    <property type="molecule type" value="Genomic_DNA"/>
</dbReference>
<dbReference type="PANTHER" id="PTHR34504:SF4">
    <property type="entry name" value="ANTITOXIN HICB"/>
    <property type="match status" value="1"/>
</dbReference>
<dbReference type="InterPro" id="IPR051404">
    <property type="entry name" value="TA_system_antitoxin"/>
</dbReference>
<dbReference type="InterPro" id="IPR035069">
    <property type="entry name" value="TTHA1013/TTHA0281-like"/>
</dbReference>
<name>A0ABZ0XUJ6_9BURK</name>
<gene>
    <name evidence="2" type="ORF">SR858_20445</name>
</gene>
<dbReference type="Pfam" id="PF15919">
    <property type="entry name" value="HicB_lk_antitox"/>
    <property type="match status" value="1"/>
</dbReference>
<protein>
    <submittedName>
        <fullName evidence="2">Type II toxin-antitoxin system HicB family antitoxin</fullName>
    </submittedName>
</protein>
<keyword evidence="3" id="KW-1185">Reference proteome</keyword>
<organism evidence="2 3">
    <name type="scientific">Duganella zoogloeoides</name>
    <dbReference type="NCBI Taxonomy" id="75659"/>
    <lineage>
        <taxon>Bacteria</taxon>
        <taxon>Pseudomonadati</taxon>
        <taxon>Pseudomonadota</taxon>
        <taxon>Betaproteobacteria</taxon>
        <taxon>Burkholderiales</taxon>
        <taxon>Oxalobacteraceae</taxon>
        <taxon>Telluria group</taxon>
        <taxon>Duganella</taxon>
    </lineage>
</organism>